<dbReference type="Pfam" id="PF06886">
    <property type="entry name" value="TPX2"/>
    <property type="match status" value="1"/>
</dbReference>
<feature type="region of interest" description="Disordered" evidence="6">
    <location>
        <begin position="1029"/>
        <end position="1505"/>
    </location>
</feature>
<feature type="compositionally biased region" description="Low complexity" evidence="6">
    <location>
        <begin position="910"/>
        <end position="925"/>
    </location>
</feature>
<keyword evidence="9" id="KW-1185">Reference proteome</keyword>
<feature type="region of interest" description="Disordered" evidence="6">
    <location>
        <begin position="1744"/>
        <end position="1775"/>
    </location>
</feature>
<evidence type="ECO:0000313" key="8">
    <source>
        <dbReference type="EMBL" id="PLW43924.1"/>
    </source>
</evidence>
<feature type="compositionally biased region" description="Polar residues" evidence="6">
    <location>
        <begin position="1284"/>
        <end position="1319"/>
    </location>
</feature>
<evidence type="ECO:0000256" key="2">
    <source>
        <dbReference type="ARBA" id="ARBA00005885"/>
    </source>
</evidence>
<feature type="compositionally biased region" description="Polar residues" evidence="6">
    <location>
        <begin position="1038"/>
        <end position="1047"/>
    </location>
</feature>
<dbReference type="GO" id="GO:0005856">
    <property type="term" value="C:cytoskeleton"/>
    <property type="evidence" value="ECO:0007669"/>
    <property type="project" value="UniProtKB-SubCell"/>
</dbReference>
<reference evidence="8 9" key="1">
    <citation type="submission" date="2017-11" db="EMBL/GenBank/DDBJ databases">
        <title>De novo assembly and phasing of dikaryotic genomes from two isolates of Puccinia coronata f. sp. avenae, the causal agent of oat crown rust.</title>
        <authorList>
            <person name="Miller M.E."/>
            <person name="Zhang Y."/>
            <person name="Omidvar V."/>
            <person name="Sperschneider J."/>
            <person name="Schwessinger B."/>
            <person name="Raley C."/>
            <person name="Palmer J.M."/>
            <person name="Garnica D."/>
            <person name="Upadhyaya N."/>
            <person name="Rathjen J."/>
            <person name="Taylor J.M."/>
            <person name="Park R.F."/>
            <person name="Dodds P.N."/>
            <person name="Hirsch C.D."/>
            <person name="Kianian S.F."/>
            <person name="Figueroa M."/>
        </authorList>
    </citation>
    <scope>NUCLEOTIDE SEQUENCE [LARGE SCALE GENOMIC DNA]</scope>
    <source>
        <strain evidence="8">12NC29</strain>
    </source>
</reference>
<feature type="compositionally biased region" description="Polar residues" evidence="6">
    <location>
        <begin position="1091"/>
        <end position="1102"/>
    </location>
</feature>
<dbReference type="EMBL" id="PGCJ01000142">
    <property type="protein sequence ID" value="PLW43924.1"/>
    <property type="molecule type" value="Genomic_DNA"/>
</dbReference>
<feature type="compositionally biased region" description="Polar residues" evidence="6">
    <location>
        <begin position="734"/>
        <end position="747"/>
    </location>
</feature>
<comment type="similarity">
    <text evidence="2">Belongs to the TPX2 family.</text>
</comment>
<feature type="region of interest" description="Disordered" evidence="6">
    <location>
        <begin position="348"/>
        <end position="444"/>
    </location>
</feature>
<feature type="compositionally biased region" description="Polar residues" evidence="6">
    <location>
        <begin position="1401"/>
        <end position="1415"/>
    </location>
</feature>
<proteinExistence type="inferred from homology"/>
<gene>
    <name evidence="8" type="ORF">PCANC_09607</name>
</gene>
<feature type="compositionally biased region" description="Low complexity" evidence="6">
    <location>
        <begin position="219"/>
        <end position="238"/>
    </location>
</feature>
<feature type="compositionally biased region" description="Polar residues" evidence="6">
    <location>
        <begin position="360"/>
        <end position="419"/>
    </location>
</feature>
<feature type="compositionally biased region" description="Polar residues" evidence="6">
    <location>
        <begin position="859"/>
        <end position="903"/>
    </location>
</feature>
<feature type="compositionally biased region" description="Polar residues" evidence="6">
    <location>
        <begin position="832"/>
        <end position="847"/>
    </location>
</feature>
<feature type="compositionally biased region" description="Polar residues" evidence="6">
    <location>
        <begin position="963"/>
        <end position="984"/>
    </location>
</feature>
<feature type="region of interest" description="Disordered" evidence="6">
    <location>
        <begin position="540"/>
        <end position="630"/>
    </location>
</feature>
<feature type="compositionally biased region" description="Basic and acidic residues" evidence="6">
    <location>
        <begin position="1462"/>
        <end position="1474"/>
    </location>
</feature>
<name>A0A2N5V1R3_9BASI</name>
<feature type="compositionally biased region" description="Polar residues" evidence="6">
    <location>
        <begin position="771"/>
        <end position="785"/>
    </location>
</feature>
<evidence type="ECO:0000256" key="4">
    <source>
        <dbReference type="ARBA" id="ARBA00023212"/>
    </source>
</evidence>
<feature type="compositionally biased region" description="Polar residues" evidence="6">
    <location>
        <begin position="1584"/>
        <end position="1606"/>
    </location>
</feature>
<keyword evidence="5" id="KW-0175">Coiled coil</keyword>
<feature type="region of interest" description="Disordered" evidence="6">
    <location>
        <begin position="1584"/>
        <end position="1632"/>
    </location>
</feature>
<feature type="region of interest" description="Disordered" evidence="6">
    <location>
        <begin position="702"/>
        <end position="1017"/>
    </location>
</feature>
<keyword evidence="3" id="KW-0963">Cytoplasm</keyword>
<feature type="compositionally biased region" description="Basic and acidic residues" evidence="6">
    <location>
        <begin position="1692"/>
        <end position="1703"/>
    </location>
</feature>
<feature type="coiled-coil region" evidence="5">
    <location>
        <begin position="1982"/>
        <end position="2009"/>
    </location>
</feature>
<feature type="compositionally biased region" description="Polar residues" evidence="6">
    <location>
        <begin position="167"/>
        <end position="186"/>
    </location>
</feature>
<feature type="compositionally biased region" description="Low complexity" evidence="6">
    <location>
        <begin position="1380"/>
        <end position="1396"/>
    </location>
</feature>
<evidence type="ECO:0000256" key="5">
    <source>
        <dbReference type="SAM" id="Coils"/>
    </source>
</evidence>
<feature type="compositionally biased region" description="Polar residues" evidence="6">
    <location>
        <begin position="209"/>
        <end position="218"/>
    </location>
</feature>
<evidence type="ECO:0000256" key="3">
    <source>
        <dbReference type="ARBA" id="ARBA00022490"/>
    </source>
</evidence>
<feature type="region of interest" description="Disordered" evidence="6">
    <location>
        <begin position="164"/>
        <end position="305"/>
    </location>
</feature>
<evidence type="ECO:0000256" key="6">
    <source>
        <dbReference type="SAM" id="MobiDB-lite"/>
    </source>
</evidence>
<protein>
    <recommendedName>
        <fullName evidence="7">TPX2 C-terminal domain-containing protein</fullName>
    </recommendedName>
</protein>
<feature type="compositionally biased region" description="Polar residues" evidence="6">
    <location>
        <begin position="247"/>
        <end position="258"/>
    </location>
</feature>
<keyword evidence="4" id="KW-0206">Cytoskeleton</keyword>
<feature type="compositionally biased region" description="Polar residues" evidence="6">
    <location>
        <begin position="1841"/>
        <end position="1852"/>
    </location>
</feature>
<feature type="compositionally biased region" description="Polar residues" evidence="6">
    <location>
        <begin position="1356"/>
        <end position="1372"/>
    </location>
</feature>
<dbReference type="Proteomes" id="UP000235388">
    <property type="component" value="Unassembled WGS sequence"/>
</dbReference>
<feature type="domain" description="TPX2 C-terminal" evidence="7">
    <location>
        <begin position="1968"/>
        <end position="2032"/>
    </location>
</feature>
<feature type="compositionally biased region" description="Polar residues" evidence="6">
    <location>
        <begin position="1126"/>
        <end position="1163"/>
    </location>
</feature>
<dbReference type="OrthoDB" id="2503386at2759"/>
<feature type="compositionally biased region" description="Polar residues" evidence="6">
    <location>
        <begin position="1895"/>
        <end position="1904"/>
    </location>
</feature>
<feature type="compositionally biased region" description="Low complexity" evidence="6">
    <location>
        <begin position="547"/>
        <end position="558"/>
    </location>
</feature>
<feature type="compositionally biased region" description="Polar residues" evidence="6">
    <location>
        <begin position="1708"/>
        <end position="1718"/>
    </location>
</feature>
<organism evidence="8 9">
    <name type="scientific">Puccinia coronata f. sp. avenae</name>
    <dbReference type="NCBI Taxonomy" id="200324"/>
    <lineage>
        <taxon>Eukaryota</taxon>
        <taxon>Fungi</taxon>
        <taxon>Dikarya</taxon>
        <taxon>Basidiomycota</taxon>
        <taxon>Pucciniomycotina</taxon>
        <taxon>Pucciniomycetes</taxon>
        <taxon>Pucciniales</taxon>
        <taxon>Pucciniaceae</taxon>
        <taxon>Puccinia</taxon>
    </lineage>
</organism>
<accession>A0A2N5V1R3</accession>
<sequence>MGHATSSPAFTTGSSTKVDHISTRLHHSHRADCLIGFRITAHPSAYRGTSQLDHDRHASVCSVTTFSSSATSTHQLPSSPLRPKVLPRSDPALGGGYSSNDEVQASTSSTRQISQSHPTEAESSLWLFNEDRGADSTNIMQNVMAPWGMAASEDEDMSLTHMGTKLQRASSSSNKPNGLASCTRSRALSPADDMASRLLSPTHKLTRQLYRTNSTTRRPLSSHILSSPSSKEPTSTKFSDVDKTTEQAHQQRSASQSPAPHINSALPDRANEVPLNSLPPPSAMKNPRGTSLDPPKSIKKARFADSDENVNRFTASSSGSTGSILGSNAVAVPASDSVQALATNLTTGLDSPLIPKPTSALESTAAPSDHQQTVNSSTHAKSGNRTVAPSSNTLESTSMAIRFPTATTEPPNKINSSPINIPPTLLSPERPLASRLQSSGTSRSSRALSVEILSVNPLDKPVVKDPMEKVKIQQQPLSSFKRLSRTHSANSKVFQTNQATPTSALQRASSISNADMLRPSRVVRSLASLSGVSEPDLPVVKPVEARPSSSIDPSSGPSRLVSNNGKDGVQVPPSGRTESSERKKLPGKQSNLSSEDEGLSEPKKDSTSGIKSRHLSGENQRPSNRIHVSERAGSRLSALIELPTPNSTVEAISSGELEGVAISSNLSMVCQNGGVPRFSTPYSAGPVSLPLPPDTIHLSASRVRRSGRKSLAANRDSPSRVKPLLAPLTFARKNVSSQSTNFTNQSAPKAPPSRENPLASRDAADLPDLGPTTQEHNASETAVSSHSHHQNDMMKPSASISTLDKHPAPGKQDFDPAHLPLPEVKKGKEKAVNSSIDSESPAESQAHSVALKKGRKEQAQANGKMNEASTKSNSCRPSSSLCKLQALEQQAKTARGKSTTQDIYPQPEVPTANTITPAPPISDTRPPSPPHLQEASDLPAPVSRLTRVTRPPPLDPAVLKKSSAPSLATGESSRVPSNQYTASSLLDGETASAVSKRSRHPPAAIDEPTNVPSNQFTAADLAPTKIVKSASDVRPSASVHTLETTSVLAPVSQLVRGERPSSPGAESAAVVSKRSRTVSLATGKSFKAPIHQSSDASAQATQLVGVKRPSALNEDPGATASKKSRVPSTATSNSTRVPSRQSTAGPPPIETQTASAIRPSSPSHLPEATDPSAPVSQLLRAKRPSLGGDPAEVVSKKSRVALSATGESFQAPDSQSTVGSLHPITSSTAKSAPDDMPSAPPHQPETVDPSAPVSQLVRVKRPSTFDGHSAAAVLKESRVPASATGDSSQVPNNPAGNPHRTVNSTARSASDVKPSSASQLPEAMIPSAPASQLGRVKRPPSRDGDSAALISKKSRVPSSITGDSSKIPSTQSRTRDHSAKASGPSRKPSSSQSISRVRNKGASSKLSVDASSPSRLQVDKPGSSDGFFSRTSPTTNKHLPLSDHPKCIEPEGGTVDLAAEPAESHSTHNAKPLDGESADPLSTKHSAVNNHHRDNPEWSRLGPDKSLSSTVATLADAARVPGDQVLPSNIPEASNTISPQINIRASSTDSRCTVLLEVPSNFDASHPAVESGTSEHAGALLVPTSSHQHPTQDGPSGSSNSQSEKTGSLGAATKNVTSSAKPTSNRPQAPILTLPKEFDFVFRSTMPNKPRIKDTRAQTDSSVKTNAPSRRPPVPAPSQTKPLARSKPLTRSRPEESDAERAPKRSRNNLSSVASPSPTRIGLSRPGLNNRVRSVVGRLNSLAKNASAPVASSIARGTRPKPPSRNRANEGPAKIVGPTSQFLAADKTVPAIPKHTTRAAPMVSAHQSSLRSQLMKEIRQKAGMHRSKHGEAVSDSIAPAPQSSSGNVTGSRKTSRCLADIPEETVPNRVVRRNVSCSSSSKMHNSRAPEAKSHQPASQNSRTAFSGFQSCLNQWREVEARQSTSSLNGSLGHSVQSRKLPEWQDVSLVHHILPVKDHSKPKKPVITFGLATERRILEREHWEQTKANKEKIEAEIRAQQELKAQELEREEFIRMRRECVVKANPVPSYLKKHH</sequence>
<feature type="compositionally biased region" description="Polar residues" evidence="6">
    <location>
        <begin position="1205"/>
        <end position="1230"/>
    </location>
</feature>
<feature type="region of interest" description="Disordered" evidence="6">
    <location>
        <begin position="1646"/>
        <end position="1727"/>
    </location>
</feature>
<evidence type="ECO:0000256" key="1">
    <source>
        <dbReference type="ARBA" id="ARBA00004245"/>
    </source>
</evidence>
<feature type="region of interest" description="Disordered" evidence="6">
    <location>
        <begin position="1821"/>
        <end position="1904"/>
    </location>
</feature>
<evidence type="ECO:0000313" key="9">
    <source>
        <dbReference type="Proteomes" id="UP000235388"/>
    </source>
</evidence>
<feature type="compositionally biased region" description="Polar residues" evidence="6">
    <location>
        <begin position="98"/>
        <end position="122"/>
    </location>
</feature>
<evidence type="ECO:0000259" key="7">
    <source>
        <dbReference type="Pfam" id="PF06886"/>
    </source>
</evidence>
<feature type="region of interest" description="Disordered" evidence="6">
    <location>
        <begin position="67"/>
        <end position="123"/>
    </location>
</feature>
<comment type="subcellular location">
    <subcellularLocation>
        <location evidence="1">Cytoplasm</location>
        <location evidence="1">Cytoskeleton</location>
    </subcellularLocation>
</comment>
<comment type="caution">
    <text evidence="8">The sequence shown here is derived from an EMBL/GenBank/DDBJ whole genome shotgun (WGS) entry which is preliminary data.</text>
</comment>
<feature type="compositionally biased region" description="Basic and acidic residues" evidence="6">
    <location>
        <begin position="1440"/>
        <end position="1449"/>
    </location>
</feature>
<feature type="compositionally biased region" description="Polar residues" evidence="6">
    <location>
        <begin position="1614"/>
        <end position="1627"/>
    </location>
</feature>
<feature type="compositionally biased region" description="Basic and acidic residues" evidence="6">
    <location>
        <begin position="803"/>
        <end position="816"/>
    </location>
</feature>
<feature type="compositionally biased region" description="Low complexity" evidence="6">
    <location>
        <begin position="433"/>
        <end position="444"/>
    </location>
</feature>
<feature type="region of interest" description="Disordered" evidence="6">
    <location>
        <begin position="491"/>
        <end position="511"/>
    </location>
</feature>
<dbReference type="InterPro" id="IPR027329">
    <property type="entry name" value="TPX2_C"/>
</dbReference>